<feature type="transmembrane region" description="Helical" evidence="1">
    <location>
        <begin position="54"/>
        <end position="70"/>
    </location>
</feature>
<feature type="transmembrane region" description="Helical" evidence="1">
    <location>
        <begin position="77"/>
        <end position="95"/>
    </location>
</feature>
<keyword evidence="1" id="KW-0812">Transmembrane</keyword>
<dbReference type="EMBL" id="FPAT01000003">
    <property type="protein sequence ID" value="SFT55799.1"/>
    <property type="molecule type" value="Genomic_DNA"/>
</dbReference>
<evidence type="ECO:0000313" key="4">
    <source>
        <dbReference type="Proteomes" id="UP000199165"/>
    </source>
</evidence>
<keyword evidence="1" id="KW-0472">Membrane</keyword>
<feature type="domain" description="CAAX prenyl protease 2/Lysostaphin resistance protein A-like" evidence="2">
    <location>
        <begin position="195"/>
        <end position="286"/>
    </location>
</feature>
<reference evidence="4" key="1">
    <citation type="submission" date="2016-10" db="EMBL/GenBank/DDBJ databases">
        <authorList>
            <person name="Varghese N."/>
            <person name="Submissions S."/>
        </authorList>
    </citation>
    <scope>NUCLEOTIDE SEQUENCE [LARGE SCALE GENOMIC DNA]</scope>
    <source>
        <strain evidence="4">DSM 45501</strain>
    </source>
</reference>
<evidence type="ECO:0000256" key="1">
    <source>
        <dbReference type="SAM" id="Phobius"/>
    </source>
</evidence>
<feature type="transmembrane region" description="Helical" evidence="1">
    <location>
        <begin position="27"/>
        <end position="48"/>
    </location>
</feature>
<sequence length="300" mass="31262">MSAPVPYEAAPTGRTAIPLPRSARASVWLAVIGLASGLPASLAVAAGWENAGFVLPPIIAALLATTAVFLHRAVRPLLLVLTASVTGLWLITVALELAEPLLLGLPTAARVLAVNGAKVLPLALTAIVLVRYRPSRYEMALRLGQWRADSGLRVAGYRIDWRLIGTTVGFVVCCGTIATGVEAFNVAGLSEALIWLPVYTAAAVVNATAEEFLFRHAINAVAGPLMGRTALIALTSAYFGTTHINGTPSGLAGILLSGSFGVVLALAIDHTRGFCLNWTLHFIADMAIFFTLIGTAASGT</sequence>
<dbReference type="GO" id="GO:0080120">
    <property type="term" value="P:CAAX-box protein maturation"/>
    <property type="evidence" value="ECO:0007669"/>
    <property type="project" value="UniProtKB-ARBA"/>
</dbReference>
<protein>
    <submittedName>
        <fullName evidence="3">CAAX protease self-immunity</fullName>
    </submittedName>
</protein>
<gene>
    <name evidence="3" type="ORF">SAMN04487904_103420</name>
</gene>
<keyword evidence="3" id="KW-0645">Protease</keyword>
<feature type="transmembrane region" description="Helical" evidence="1">
    <location>
        <begin position="225"/>
        <end position="244"/>
    </location>
</feature>
<keyword evidence="1" id="KW-1133">Transmembrane helix</keyword>
<dbReference type="InterPro" id="IPR003675">
    <property type="entry name" value="Rce1/LyrA-like_dom"/>
</dbReference>
<dbReference type="GO" id="GO:0004175">
    <property type="term" value="F:endopeptidase activity"/>
    <property type="evidence" value="ECO:0007669"/>
    <property type="project" value="UniProtKB-ARBA"/>
</dbReference>
<name>A0A1I6YZD9_9ACTN</name>
<dbReference type="STRING" id="995060.SAMN04487904_103420"/>
<feature type="transmembrane region" description="Helical" evidence="1">
    <location>
        <begin position="275"/>
        <end position="297"/>
    </location>
</feature>
<evidence type="ECO:0000259" key="2">
    <source>
        <dbReference type="Pfam" id="PF02517"/>
    </source>
</evidence>
<dbReference type="Proteomes" id="UP000199165">
    <property type="component" value="Unassembled WGS sequence"/>
</dbReference>
<evidence type="ECO:0000313" key="3">
    <source>
        <dbReference type="EMBL" id="SFT55799.1"/>
    </source>
</evidence>
<feature type="transmembrane region" description="Helical" evidence="1">
    <location>
        <begin position="250"/>
        <end position="268"/>
    </location>
</feature>
<dbReference type="RefSeq" id="WP_175530011.1">
    <property type="nucleotide sequence ID" value="NZ_FPAT01000003.1"/>
</dbReference>
<dbReference type="Pfam" id="PF02517">
    <property type="entry name" value="Rce1-like"/>
    <property type="match status" value="1"/>
</dbReference>
<keyword evidence="3" id="KW-0378">Hydrolase</keyword>
<feature type="transmembrane region" description="Helical" evidence="1">
    <location>
        <begin position="193"/>
        <end position="213"/>
    </location>
</feature>
<dbReference type="GO" id="GO:0006508">
    <property type="term" value="P:proteolysis"/>
    <property type="evidence" value="ECO:0007669"/>
    <property type="project" value="UniProtKB-KW"/>
</dbReference>
<organism evidence="3 4">
    <name type="scientific">Actinopolyspora righensis</name>
    <dbReference type="NCBI Taxonomy" id="995060"/>
    <lineage>
        <taxon>Bacteria</taxon>
        <taxon>Bacillati</taxon>
        <taxon>Actinomycetota</taxon>
        <taxon>Actinomycetes</taxon>
        <taxon>Actinopolysporales</taxon>
        <taxon>Actinopolysporaceae</taxon>
        <taxon>Actinopolyspora</taxon>
        <taxon>Actinopolyspora alba group</taxon>
    </lineage>
</organism>
<feature type="transmembrane region" description="Helical" evidence="1">
    <location>
        <begin position="107"/>
        <end position="132"/>
    </location>
</feature>
<proteinExistence type="predicted"/>
<dbReference type="AlphaFoldDB" id="A0A1I6YZD9"/>
<feature type="transmembrane region" description="Helical" evidence="1">
    <location>
        <begin position="163"/>
        <end position="181"/>
    </location>
</feature>
<keyword evidence="4" id="KW-1185">Reference proteome</keyword>
<accession>A0A1I6YZD9</accession>